<feature type="region of interest" description="Disordered" evidence="1">
    <location>
        <begin position="49"/>
        <end position="84"/>
    </location>
</feature>
<protein>
    <submittedName>
        <fullName evidence="3">Uncharacterized protein LOC121399011</fullName>
    </submittedName>
</protein>
<feature type="compositionally biased region" description="Acidic residues" evidence="1">
    <location>
        <begin position="57"/>
        <end position="76"/>
    </location>
</feature>
<reference evidence="3" key="1">
    <citation type="submission" date="2025-08" db="UniProtKB">
        <authorList>
            <consortium name="RefSeq"/>
        </authorList>
    </citation>
    <scope>IDENTIFICATION</scope>
    <source>
        <strain evidence="3">J_2021</strain>
        <tissue evidence="3">Erythrocytes</tissue>
    </source>
</reference>
<proteinExistence type="predicted"/>
<dbReference type="RefSeq" id="XP_041434697.1">
    <property type="nucleotide sequence ID" value="XM_041578763.1"/>
</dbReference>
<gene>
    <name evidence="3" type="primary">LOC121399011</name>
</gene>
<feature type="region of interest" description="Disordered" evidence="1">
    <location>
        <begin position="219"/>
        <end position="262"/>
    </location>
</feature>
<dbReference type="AlphaFoldDB" id="A0A8J1LYY5"/>
<dbReference type="PANTHER" id="PTHR19446">
    <property type="entry name" value="REVERSE TRANSCRIPTASES"/>
    <property type="match status" value="1"/>
</dbReference>
<evidence type="ECO:0000313" key="2">
    <source>
        <dbReference type="Proteomes" id="UP000186698"/>
    </source>
</evidence>
<name>A0A8J1LYY5_XENLA</name>
<evidence type="ECO:0000313" key="3">
    <source>
        <dbReference type="RefSeq" id="XP_041434697.1"/>
    </source>
</evidence>
<dbReference type="Proteomes" id="UP000186698">
    <property type="component" value="Chromosome 9_10S"/>
</dbReference>
<sequence>MVKKLPPTEEAGAMNTRARLGSSRRAVSQKAVVGAEKKMAATVKKVNKKGKVLPKEEEVEEVSVESEEEEKLDEVPESSLSGFAASEPPVQHVAELQVSTSGASAKVCESQATCVPESTPQGTSRSPIAMEEESPVASAAWSPWSGICISQGAEGSGALPWEKEGTSGCTDTQAAAAMDSDPQLREKAGTSCIAVMEAGHVLGKEDAILEAETGLCTAKGKLRPPSESCRESSRDSKKGKIPAKNQGTPPPQMAPTAAASAEGGMEASMDCGYLAETVALQVLEEKSAAKITEEEVKLAIESLQNKKAPGPDGLTSEFYKTFKDLLAPALVEVFNCCLEEDDLPPSMQFSSLILLSKVRTRSILRTGGRLPCSIQIERFSQRLFSFVKVYFQALYCLTVSSAR</sequence>
<organism evidence="2 3">
    <name type="scientific">Xenopus laevis</name>
    <name type="common">African clawed frog</name>
    <dbReference type="NCBI Taxonomy" id="8355"/>
    <lineage>
        <taxon>Eukaryota</taxon>
        <taxon>Metazoa</taxon>
        <taxon>Chordata</taxon>
        <taxon>Craniata</taxon>
        <taxon>Vertebrata</taxon>
        <taxon>Euteleostomi</taxon>
        <taxon>Amphibia</taxon>
        <taxon>Batrachia</taxon>
        <taxon>Anura</taxon>
        <taxon>Pipoidea</taxon>
        <taxon>Pipidae</taxon>
        <taxon>Xenopodinae</taxon>
        <taxon>Xenopus</taxon>
        <taxon>Xenopus</taxon>
    </lineage>
</organism>
<accession>A0A8J1LYY5</accession>
<keyword evidence="2" id="KW-1185">Reference proteome</keyword>
<dbReference type="GeneID" id="121399011"/>
<evidence type="ECO:0000256" key="1">
    <source>
        <dbReference type="SAM" id="MobiDB-lite"/>
    </source>
</evidence>
<feature type="compositionally biased region" description="Basic and acidic residues" evidence="1">
    <location>
        <begin position="228"/>
        <end position="238"/>
    </location>
</feature>
<feature type="region of interest" description="Disordered" evidence="1">
    <location>
        <begin position="1"/>
        <end position="26"/>
    </location>
</feature>
<dbReference type="KEGG" id="xla:121399011"/>